<protein>
    <submittedName>
        <fullName evidence="1">2016_t:CDS:1</fullName>
    </submittedName>
</protein>
<keyword evidence="2" id="KW-1185">Reference proteome</keyword>
<gene>
    <name evidence="1" type="ORF">FMOSSE_LOCUS574</name>
</gene>
<proteinExistence type="predicted"/>
<evidence type="ECO:0000313" key="1">
    <source>
        <dbReference type="EMBL" id="CAG8438074.1"/>
    </source>
</evidence>
<organism evidence="1 2">
    <name type="scientific">Funneliformis mosseae</name>
    <name type="common">Endomycorrhizal fungus</name>
    <name type="synonym">Glomus mosseae</name>
    <dbReference type="NCBI Taxonomy" id="27381"/>
    <lineage>
        <taxon>Eukaryota</taxon>
        <taxon>Fungi</taxon>
        <taxon>Fungi incertae sedis</taxon>
        <taxon>Mucoromycota</taxon>
        <taxon>Glomeromycotina</taxon>
        <taxon>Glomeromycetes</taxon>
        <taxon>Glomerales</taxon>
        <taxon>Glomeraceae</taxon>
        <taxon>Funneliformis</taxon>
    </lineage>
</organism>
<comment type="caution">
    <text evidence="1">The sequence shown here is derived from an EMBL/GenBank/DDBJ whole genome shotgun (WGS) entry which is preliminary data.</text>
</comment>
<dbReference type="EMBL" id="CAJVPP010000056">
    <property type="protein sequence ID" value="CAG8438074.1"/>
    <property type="molecule type" value="Genomic_DNA"/>
</dbReference>
<name>A0A9N8YPT4_FUNMO</name>
<dbReference type="Proteomes" id="UP000789375">
    <property type="component" value="Unassembled WGS sequence"/>
</dbReference>
<accession>A0A9N8YPT4</accession>
<reference evidence="1" key="1">
    <citation type="submission" date="2021-06" db="EMBL/GenBank/DDBJ databases">
        <authorList>
            <person name="Kallberg Y."/>
            <person name="Tangrot J."/>
            <person name="Rosling A."/>
        </authorList>
    </citation>
    <scope>NUCLEOTIDE SEQUENCE</scope>
    <source>
        <strain evidence="1">87-6 pot B 2015</strain>
    </source>
</reference>
<sequence>MIISKYLNENNLPKFFYIENQALKGHDNCGSRGHGRGRDRDYSSGCSESYYNKDHNGKPSNLVFLIF</sequence>
<dbReference type="AlphaFoldDB" id="A0A9N8YPT4"/>
<evidence type="ECO:0000313" key="2">
    <source>
        <dbReference type="Proteomes" id="UP000789375"/>
    </source>
</evidence>